<accession>A0A8S5QWE0</accession>
<sequence>MNPLHLQGFCFIFTSKRCRNLSTHGNHSVNVIFLRP</sequence>
<dbReference type="EMBL" id="BK015751">
    <property type="protein sequence ID" value="DAE23290.1"/>
    <property type="molecule type" value="Genomic_DNA"/>
</dbReference>
<organism evidence="1">
    <name type="scientific">Myoviridae sp. ctTK08</name>
    <dbReference type="NCBI Taxonomy" id="2826656"/>
    <lineage>
        <taxon>Viruses</taxon>
        <taxon>Duplodnaviria</taxon>
        <taxon>Heunggongvirae</taxon>
        <taxon>Uroviricota</taxon>
        <taxon>Caudoviricetes</taxon>
    </lineage>
</organism>
<proteinExistence type="predicted"/>
<protein>
    <submittedName>
        <fullName evidence="1">Uncharacterized protein</fullName>
    </submittedName>
</protein>
<reference evidence="1" key="1">
    <citation type="journal article" date="2021" name="Proc. Natl. Acad. Sci. U.S.A.">
        <title>A Catalog of Tens of Thousands of Viruses from Human Metagenomes Reveals Hidden Associations with Chronic Diseases.</title>
        <authorList>
            <person name="Tisza M.J."/>
            <person name="Buck C.B."/>
        </authorList>
    </citation>
    <scope>NUCLEOTIDE SEQUENCE</scope>
    <source>
        <strain evidence="1">CtTK08</strain>
    </source>
</reference>
<name>A0A8S5QWE0_9CAUD</name>
<evidence type="ECO:0000313" key="1">
    <source>
        <dbReference type="EMBL" id="DAE23290.1"/>
    </source>
</evidence>